<dbReference type="SUPFAM" id="SSF51206">
    <property type="entry name" value="cAMP-binding domain-like"/>
    <property type="match status" value="1"/>
</dbReference>
<name>A0A1X7JPF1_9SPHI</name>
<dbReference type="InterPro" id="IPR000595">
    <property type="entry name" value="cNMP-bd_dom"/>
</dbReference>
<dbReference type="SMART" id="SM00100">
    <property type="entry name" value="cNMP"/>
    <property type="match status" value="1"/>
</dbReference>
<dbReference type="CDD" id="cd00038">
    <property type="entry name" value="CAP_ED"/>
    <property type="match status" value="1"/>
</dbReference>
<dbReference type="OrthoDB" id="1044733at2"/>
<dbReference type="EMBL" id="FXAU01000003">
    <property type="protein sequence ID" value="SMG29366.1"/>
    <property type="molecule type" value="Genomic_DNA"/>
</dbReference>
<dbReference type="InterPro" id="IPR018490">
    <property type="entry name" value="cNMP-bd_dom_sf"/>
</dbReference>
<dbReference type="STRING" id="561061.SAMN05660862_1916"/>
<accession>A0A1X7JPF1</accession>
<dbReference type="RefSeq" id="WP_085472673.1">
    <property type="nucleotide sequence ID" value="NZ_CP038029.1"/>
</dbReference>
<proteinExistence type="predicted"/>
<dbReference type="Pfam" id="PF00027">
    <property type="entry name" value="cNMP_binding"/>
    <property type="match status" value="1"/>
</dbReference>
<dbReference type="InterPro" id="IPR014710">
    <property type="entry name" value="RmlC-like_jellyroll"/>
</dbReference>
<organism evidence="1 2">
    <name type="scientific">Sphingobacterium psychroaquaticum</name>
    <dbReference type="NCBI Taxonomy" id="561061"/>
    <lineage>
        <taxon>Bacteria</taxon>
        <taxon>Pseudomonadati</taxon>
        <taxon>Bacteroidota</taxon>
        <taxon>Sphingobacteriia</taxon>
        <taxon>Sphingobacteriales</taxon>
        <taxon>Sphingobacteriaceae</taxon>
        <taxon>Sphingobacterium</taxon>
    </lineage>
</organism>
<dbReference type="AlphaFoldDB" id="A0A1X7JPF1"/>
<keyword evidence="1" id="KW-0418">Kinase</keyword>
<keyword evidence="1" id="KW-0808">Transferase</keyword>
<evidence type="ECO:0000313" key="1">
    <source>
        <dbReference type="EMBL" id="SMG29366.1"/>
    </source>
</evidence>
<dbReference type="Gene3D" id="2.60.120.10">
    <property type="entry name" value="Jelly Rolls"/>
    <property type="match status" value="1"/>
</dbReference>
<gene>
    <name evidence="1" type="ORF">SAMN05660862_1916</name>
</gene>
<dbReference type="PROSITE" id="PS50042">
    <property type="entry name" value="CNMP_BINDING_3"/>
    <property type="match status" value="1"/>
</dbReference>
<protein>
    <submittedName>
        <fullName evidence="1">cAMP-binding domain of CRP or a regulatory subunit of cAMP-dependent protein kinases</fullName>
    </submittedName>
</protein>
<keyword evidence="2" id="KW-1185">Reference proteome</keyword>
<reference evidence="1 2" key="1">
    <citation type="submission" date="2017-04" db="EMBL/GenBank/DDBJ databases">
        <authorList>
            <person name="Afonso C.L."/>
            <person name="Miller P.J."/>
            <person name="Scott M.A."/>
            <person name="Spackman E."/>
            <person name="Goraichik I."/>
            <person name="Dimitrov K.M."/>
            <person name="Suarez D.L."/>
            <person name="Swayne D.E."/>
        </authorList>
    </citation>
    <scope>NUCLEOTIDE SEQUENCE [LARGE SCALE GENOMIC DNA]</scope>
    <source>
        <strain evidence="1 2">DSM 22418</strain>
    </source>
</reference>
<evidence type="ECO:0000313" key="2">
    <source>
        <dbReference type="Proteomes" id="UP000192980"/>
    </source>
</evidence>
<dbReference type="GO" id="GO:0016301">
    <property type="term" value="F:kinase activity"/>
    <property type="evidence" value="ECO:0007669"/>
    <property type="project" value="UniProtKB-KW"/>
</dbReference>
<sequence length="193" mass="22787">MENYPEKLKGTYQYPGMTSVELEQIVHQHEQVFYKKGDYLLQAEEVSNCYYILQSGMVRSFIYDFNGNDITTDFFCEDEVVIEVASIFHQMPTSENWQCLTDCTLWKINYDAFQELFLCIPTLTEWGRAWMAYQLFLTKKRNLDMISLSALDRYKQLMVQKPQIIQQAPLKYIASFLGITDTSLSRIRKEAFR</sequence>
<dbReference type="Proteomes" id="UP000192980">
    <property type="component" value="Unassembled WGS sequence"/>
</dbReference>